<evidence type="ECO:0000256" key="1">
    <source>
        <dbReference type="SAM" id="Phobius"/>
    </source>
</evidence>
<dbReference type="OrthoDB" id="1345881at2"/>
<sequence>MDTLRLILDLCIILIGLYLILFKSYFSEKGKNLATKEDISGITSKIEIIKTNIQSSNLKQQDWFFESKKAVLDYYDNYVLWANDSMKQSIIVINNSTQPDIIRKTIDELNHQHSKVTNSLWRIFLYESDNEFTERIKTIYEETSVLHKLYIGFYLDIEGVAVKFNKFNQFAEKGVLLKQLHKDLKTERSSLLNKFFKERDSIKVDTLELTEKTMQIIRKKLKEKYPAVNSV</sequence>
<proteinExistence type="predicted"/>
<keyword evidence="3" id="KW-1185">Reference proteome</keyword>
<accession>A0A5M4B4K5</accession>
<evidence type="ECO:0000313" key="2">
    <source>
        <dbReference type="EMBL" id="GET35010.1"/>
    </source>
</evidence>
<dbReference type="EMBL" id="BLAX01000001">
    <property type="protein sequence ID" value="GET35010.1"/>
    <property type="molecule type" value="Genomic_DNA"/>
</dbReference>
<keyword evidence="1" id="KW-1133">Transmembrane helix</keyword>
<keyword evidence="1" id="KW-0472">Membrane</keyword>
<dbReference type="Proteomes" id="UP000391834">
    <property type="component" value="Unassembled WGS sequence"/>
</dbReference>
<dbReference type="AlphaFoldDB" id="A0A5M4B4K5"/>
<evidence type="ECO:0000313" key="3">
    <source>
        <dbReference type="Proteomes" id="UP000391834"/>
    </source>
</evidence>
<feature type="transmembrane region" description="Helical" evidence="1">
    <location>
        <begin position="6"/>
        <end position="26"/>
    </location>
</feature>
<protein>
    <submittedName>
        <fullName evidence="2">Uncharacterized protein</fullName>
    </submittedName>
</protein>
<organism evidence="2 3">
    <name type="scientific">Prolixibacter bellariivorans</name>
    <dbReference type="NCBI Taxonomy" id="314319"/>
    <lineage>
        <taxon>Bacteria</taxon>
        <taxon>Pseudomonadati</taxon>
        <taxon>Bacteroidota</taxon>
        <taxon>Bacteroidia</taxon>
        <taxon>Marinilabiliales</taxon>
        <taxon>Prolixibacteraceae</taxon>
        <taxon>Prolixibacter</taxon>
    </lineage>
</organism>
<comment type="caution">
    <text evidence="2">The sequence shown here is derived from an EMBL/GenBank/DDBJ whole genome shotgun (WGS) entry which is preliminary data.</text>
</comment>
<name>A0A5M4B4K5_9BACT</name>
<reference evidence="2 3" key="1">
    <citation type="submission" date="2019-10" db="EMBL/GenBank/DDBJ databases">
        <title>Prolixibacter strains distinguished by the presence of nitrate reductase genes were adept at nitrate-dependent anaerobic corrosion of metallic iron and carbon steel.</title>
        <authorList>
            <person name="Iino T."/>
            <person name="Shono N."/>
            <person name="Ito K."/>
            <person name="Nakamura R."/>
            <person name="Sueoka K."/>
            <person name="Harayama S."/>
            <person name="Ohkuma M."/>
        </authorList>
    </citation>
    <scope>NUCLEOTIDE SEQUENCE [LARGE SCALE GENOMIC DNA]</scope>
    <source>
        <strain evidence="2 3">JCM 13498</strain>
    </source>
</reference>
<keyword evidence="1" id="KW-0812">Transmembrane</keyword>
<gene>
    <name evidence="2" type="ORF">PbJCM13498_38730</name>
</gene>